<feature type="transmembrane region" description="Helical" evidence="5">
    <location>
        <begin position="49"/>
        <end position="72"/>
    </location>
</feature>
<dbReference type="PROSITE" id="PS51257">
    <property type="entry name" value="PROKAR_LIPOPROTEIN"/>
    <property type="match status" value="1"/>
</dbReference>
<dbReference type="EC" id="3.4.21.-" evidence="6"/>
<comment type="caution">
    <text evidence="6">The sequence shown here is derived from an EMBL/GenBank/DDBJ whole genome shotgun (WGS) entry which is preliminary data.</text>
</comment>
<dbReference type="EMBL" id="SACM01000001">
    <property type="protein sequence ID" value="RVT88882.1"/>
    <property type="molecule type" value="Genomic_DNA"/>
</dbReference>
<dbReference type="NCBIfam" id="TIGR03902">
    <property type="entry name" value="rhom_GG_sort"/>
    <property type="match status" value="1"/>
</dbReference>
<feature type="transmembrane region" description="Helical" evidence="5">
    <location>
        <begin position="134"/>
        <end position="150"/>
    </location>
</feature>
<dbReference type="AlphaFoldDB" id="A0A3S2UIE3"/>
<keyword evidence="2 5" id="KW-0812">Transmembrane</keyword>
<dbReference type="SUPFAM" id="SSF144091">
    <property type="entry name" value="Rhomboid-like"/>
    <property type="match status" value="1"/>
</dbReference>
<evidence type="ECO:0000313" key="6">
    <source>
        <dbReference type="EMBL" id="RVT88882.1"/>
    </source>
</evidence>
<evidence type="ECO:0000256" key="5">
    <source>
        <dbReference type="SAM" id="Phobius"/>
    </source>
</evidence>
<dbReference type="RefSeq" id="WP_127682336.1">
    <property type="nucleotide sequence ID" value="NZ_SACM01000001.1"/>
</dbReference>
<name>A0A3S2UIE3_9BURK</name>
<dbReference type="GO" id="GO:0016020">
    <property type="term" value="C:membrane"/>
    <property type="evidence" value="ECO:0007669"/>
    <property type="project" value="UniProtKB-SubCell"/>
</dbReference>
<gene>
    <name evidence="6" type="primary">rrtA</name>
    <name evidence="6" type="ORF">EOD73_07925</name>
</gene>
<keyword evidence="3 5" id="KW-1133">Transmembrane helix</keyword>
<protein>
    <submittedName>
        <fullName evidence="6">Rhombosortase</fullName>
        <ecNumber evidence="6">3.4.21.-</ecNumber>
    </submittedName>
</protein>
<dbReference type="OrthoDB" id="9152313at2"/>
<evidence type="ECO:0000256" key="4">
    <source>
        <dbReference type="ARBA" id="ARBA00023136"/>
    </source>
</evidence>
<evidence type="ECO:0000256" key="2">
    <source>
        <dbReference type="ARBA" id="ARBA00022692"/>
    </source>
</evidence>
<sequence length="207" mass="21184">MIARSGRAWGGGAVALAAVACAAFAAGLDPERWAWQRAALAAEPWRWMSGALVHWNGLHALANGAGALVLAFVGARAGMGWDAARAWALALPLAQAGLWLKPDLQEVAGLSGWLHAGVAVLVLDLVAHGVGRDRLWGAAIGLGLLVKLGLEQPWGPALRLEALWGDMPVVPWAHATGAAAGALAWAGLSAFRRRPGSASSVGPSAAP</sequence>
<dbReference type="GO" id="GO:0016787">
    <property type="term" value="F:hydrolase activity"/>
    <property type="evidence" value="ECO:0007669"/>
    <property type="project" value="UniProtKB-KW"/>
</dbReference>
<proteinExistence type="predicted"/>
<reference evidence="6 7" key="1">
    <citation type="submission" date="2019-01" db="EMBL/GenBank/DDBJ databases">
        <authorList>
            <person name="Chen W.-M."/>
        </authorList>
    </citation>
    <scope>NUCLEOTIDE SEQUENCE [LARGE SCALE GENOMIC DNA]</scope>
    <source>
        <strain evidence="6 7">CCP-18</strain>
    </source>
</reference>
<comment type="subcellular location">
    <subcellularLocation>
        <location evidence="1">Membrane</location>
        <topology evidence="1">Multi-pass membrane protein</topology>
    </subcellularLocation>
</comment>
<keyword evidence="6" id="KW-0378">Hydrolase</keyword>
<accession>A0A3S2UIE3</accession>
<dbReference type="InterPro" id="IPR035952">
    <property type="entry name" value="Rhomboid-like_sf"/>
</dbReference>
<dbReference type="InterPro" id="IPR023826">
    <property type="entry name" value="Rhom-like_SP_proteobac"/>
</dbReference>
<evidence type="ECO:0000313" key="7">
    <source>
        <dbReference type="Proteomes" id="UP000288587"/>
    </source>
</evidence>
<evidence type="ECO:0000256" key="1">
    <source>
        <dbReference type="ARBA" id="ARBA00004141"/>
    </source>
</evidence>
<dbReference type="Proteomes" id="UP000288587">
    <property type="component" value="Unassembled WGS sequence"/>
</dbReference>
<feature type="transmembrane region" description="Helical" evidence="5">
    <location>
        <begin position="170"/>
        <end position="191"/>
    </location>
</feature>
<keyword evidence="7" id="KW-1185">Reference proteome</keyword>
<keyword evidence="4 5" id="KW-0472">Membrane</keyword>
<evidence type="ECO:0000256" key="3">
    <source>
        <dbReference type="ARBA" id="ARBA00022989"/>
    </source>
</evidence>
<organism evidence="6 7">
    <name type="scientific">Inhella crocodyli</name>
    <dbReference type="NCBI Taxonomy" id="2499851"/>
    <lineage>
        <taxon>Bacteria</taxon>
        <taxon>Pseudomonadati</taxon>
        <taxon>Pseudomonadota</taxon>
        <taxon>Betaproteobacteria</taxon>
        <taxon>Burkholderiales</taxon>
        <taxon>Sphaerotilaceae</taxon>
        <taxon>Inhella</taxon>
    </lineage>
</organism>